<proteinExistence type="inferred from homology"/>
<dbReference type="InterPro" id="IPR020603">
    <property type="entry name" value="MraZ_dom"/>
</dbReference>
<evidence type="ECO:0000313" key="9">
    <source>
        <dbReference type="EMBL" id="MBB5347617.1"/>
    </source>
</evidence>
<dbReference type="PANTHER" id="PTHR34701:SF1">
    <property type="entry name" value="TRANSCRIPTIONAL REGULATOR MRAZ"/>
    <property type="match status" value="1"/>
</dbReference>
<organism evidence="9 10">
    <name type="scientific">Desulfoprunum benzoelyticum</name>
    <dbReference type="NCBI Taxonomy" id="1506996"/>
    <lineage>
        <taxon>Bacteria</taxon>
        <taxon>Pseudomonadati</taxon>
        <taxon>Thermodesulfobacteriota</taxon>
        <taxon>Desulfobulbia</taxon>
        <taxon>Desulfobulbales</taxon>
        <taxon>Desulfobulbaceae</taxon>
        <taxon>Desulfoprunum</taxon>
    </lineage>
</organism>
<evidence type="ECO:0000256" key="3">
    <source>
        <dbReference type="ARBA" id="ARBA00022737"/>
    </source>
</evidence>
<evidence type="ECO:0000256" key="2">
    <source>
        <dbReference type="ARBA" id="ARBA00022490"/>
    </source>
</evidence>
<dbReference type="GO" id="GO:0009295">
    <property type="term" value="C:nucleoid"/>
    <property type="evidence" value="ECO:0007669"/>
    <property type="project" value="UniProtKB-SubCell"/>
</dbReference>
<dbReference type="SUPFAM" id="SSF89447">
    <property type="entry name" value="AbrB/MazE/MraZ-like"/>
    <property type="match status" value="1"/>
</dbReference>
<name>A0A840UMX4_9BACT</name>
<protein>
    <recommendedName>
        <fullName evidence="1 7">Transcriptional regulator MraZ</fullName>
    </recommendedName>
</protein>
<keyword evidence="3" id="KW-0677">Repeat</keyword>
<dbReference type="InterPro" id="IPR035642">
    <property type="entry name" value="MraZ_N"/>
</dbReference>
<dbReference type="Pfam" id="PF02381">
    <property type="entry name" value="MraZ"/>
    <property type="match status" value="2"/>
</dbReference>
<feature type="domain" description="SpoVT-AbrB" evidence="8">
    <location>
        <begin position="84"/>
        <end position="127"/>
    </location>
</feature>
<dbReference type="InterPro" id="IPR007159">
    <property type="entry name" value="SpoVT-AbrB_dom"/>
</dbReference>
<dbReference type="AlphaFoldDB" id="A0A840UMX4"/>
<keyword evidence="5 7" id="KW-0238">DNA-binding</keyword>
<evidence type="ECO:0000259" key="8">
    <source>
        <dbReference type="PROSITE" id="PS51740"/>
    </source>
</evidence>
<accession>A0A840UMX4</accession>
<dbReference type="EMBL" id="JACHEO010000005">
    <property type="protein sequence ID" value="MBB5347617.1"/>
    <property type="molecule type" value="Genomic_DNA"/>
</dbReference>
<gene>
    <name evidence="7" type="primary">mraZ</name>
    <name evidence="9" type="ORF">HNQ81_001338</name>
</gene>
<dbReference type="InterPro" id="IPR003444">
    <property type="entry name" value="MraZ"/>
</dbReference>
<dbReference type="InterPro" id="IPR037914">
    <property type="entry name" value="SpoVT-AbrB_sf"/>
</dbReference>
<dbReference type="GO" id="GO:0003700">
    <property type="term" value="F:DNA-binding transcription factor activity"/>
    <property type="evidence" value="ECO:0007669"/>
    <property type="project" value="UniProtKB-UniRule"/>
</dbReference>
<evidence type="ECO:0000256" key="7">
    <source>
        <dbReference type="HAMAP-Rule" id="MF_01008"/>
    </source>
</evidence>
<evidence type="ECO:0000256" key="5">
    <source>
        <dbReference type="ARBA" id="ARBA00023125"/>
    </source>
</evidence>
<comment type="similarity">
    <text evidence="7">Belongs to the MraZ family.</text>
</comment>
<dbReference type="InterPro" id="IPR035644">
    <property type="entry name" value="MraZ_C"/>
</dbReference>
<sequence>MIQSRFRSRSEHTLDDKGRLNFPSRFREVLRQYESETLMITAWGRQHLRAYPLAAWDILENKLLTEGKGQQGMTSFVRYVIGGVTECLLDKQGRILLPQNLRMDVGLKRDVVLTGMLDWIEIWDKEAWVRENDATGETFNDFGESLARLGIL</sequence>
<dbReference type="GO" id="GO:2000143">
    <property type="term" value="P:negative regulation of DNA-templated transcription initiation"/>
    <property type="evidence" value="ECO:0007669"/>
    <property type="project" value="TreeGrafter"/>
</dbReference>
<keyword evidence="4 7" id="KW-0805">Transcription regulation</keyword>
<evidence type="ECO:0000256" key="4">
    <source>
        <dbReference type="ARBA" id="ARBA00023015"/>
    </source>
</evidence>
<dbReference type="HAMAP" id="MF_01008">
    <property type="entry name" value="MraZ"/>
    <property type="match status" value="1"/>
</dbReference>
<evidence type="ECO:0000313" key="10">
    <source>
        <dbReference type="Proteomes" id="UP000539642"/>
    </source>
</evidence>
<keyword evidence="10" id="KW-1185">Reference proteome</keyword>
<evidence type="ECO:0000256" key="6">
    <source>
        <dbReference type="ARBA" id="ARBA00023163"/>
    </source>
</evidence>
<dbReference type="Proteomes" id="UP000539642">
    <property type="component" value="Unassembled WGS sequence"/>
</dbReference>
<comment type="subcellular location">
    <subcellularLocation>
        <location evidence="7">Cytoplasm</location>
        <location evidence="7">Nucleoid</location>
    </subcellularLocation>
</comment>
<dbReference type="InterPro" id="IPR038619">
    <property type="entry name" value="MraZ_sf"/>
</dbReference>
<dbReference type="CDD" id="cd16321">
    <property type="entry name" value="MraZ_C"/>
    <property type="match status" value="1"/>
</dbReference>
<comment type="caution">
    <text evidence="9">The sequence shown here is derived from an EMBL/GenBank/DDBJ whole genome shotgun (WGS) entry which is preliminary data.</text>
</comment>
<dbReference type="CDD" id="cd16320">
    <property type="entry name" value="MraZ_N"/>
    <property type="match status" value="1"/>
</dbReference>
<feature type="domain" description="SpoVT-AbrB" evidence="8">
    <location>
        <begin position="9"/>
        <end position="55"/>
    </location>
</feature>
<keyword evidence="6 7" id="KW-0804">Transcription</keyword>
<dbReference type="GO" id="GO:0005737">
    <property type="term" value="C:cytoplasm"/>
    <property type="evidence" value="ECO:0007669"/>
    <property type="project" value="UniProtKB-UniRule"/>
</dbReference>
<evidence type="ECO:0000256" key="1">
    <source>
        <dbReference type="ARBA" id="ARBA00013860"/>
    </source>
</evidence>
<dbReference type="RefSeq" id="WP_183349530.1">
    <property type="nucleotide sequence ID" value="NZ_JACHEO010000005.1"/>
</dbReference>
<dbReference type="GO" id="GO:0000976">
    <property type="term" value="F:transcription cis-regulatory region binding"/>
    <property type="evidence" value="ECO:0007669"/>
    <property type="project" value="TreeGrafter"/>
</dbReference>
<dbReference type="Gene3D" id="3.40.1550.20">
    <property type="entry name" value="Transcriptional regulator MraZ domain"/>
    <property type="match status" value="1"/>
</dbReference>
<dbReference type="PROSITE" id="PS51740">
    <property type="entry name" value="SPOVT_ABRB"/>
    <property type="match status" value="2"/>
</dbReference>
<keyword evidence="2 7" id="KW-0963">Cytoplasm</keyword>
<comment type="subunit">
    <text evidence="7">Forms oligomers.</text>
</comment>
<reference evidence="9 10" key="1">
    <citation type="submission" date="2020-08" db="EMBL/GenBank/DDBJ databases">
        <title>Genomic Encyclopedia of Type Strains, Phase IV (KMG-IV): sequencing the most valuable type-strain genomes for metagenomic binning, comparative biology and taxonomic classification.</title>
        <authorList>
            <person name="Goeker M."/>
        </authorList>
    </citation>
    <scope>NUCLEOTIDE SEQUENCE [LARGE SCALE GENOMIC DNA]</scope>
    <source>
        <strain evidence="9 10">DSM 28570</strain>
    </source>
</reference>
<dbReference type="PANTHER" id="PTHR34701">
    <property type="entry name" value="TRANSCRIPTIONAL REGULATOR MRAZ"/>
    <property type="match status" value="1"/>
</dbReference>